<evidence type="ECO:0000256" key="1">
    <source>
        <dbReference type="SAM" id="Phobius"/>
    </source>
</evidence>
<dbReference type="RefSeq" id="WP_204708236.1">
    <property type="nucleotide sequence ID" value="NZ_JBHSZV010000025.1"/>
</dbReference>
<dbReference type="Proteomes" id="UP001596410">
    <property type="component" value="Unassembled WGS sequence"/>
</dbReference>
<feature type="transmembrane region" description="Helical" evidence="1">
    <location>
        <begin position="74"/>
        <end position="98"/>
    </location>
</feature>
<evidence type="ECO:0000313" key="2">
    <source>
        <dbReference type="EMBL" id="MFC7062307.1"/>
    </source>
</evidence>
<proteinExistence type="predicted"/>
<evidence type="ECO:0000313" key="3">
    <source>
        <dbReference type="Proteomes" id="UP001596410"/>
    </source>
</evidence>
<feature type="transmembrane region" description="Helical" evidence="1">
    <location>
        <begin position="7"/>
        <end position="25"/>
    </location>
</feature>
<feature type="transmembrane region" description="Helical" evidence="1">
    <location>
        <begin position="31"/>
        <end position="53"/>
    </location>
</feature>
<organism evidence="2 3">
    <name type="scientific">Halobacillus seohaensis</name>
    <dbReference type="NCBI Taxonomy" id="447421"/>
    <lineage>
        <taxon>Bacteria</taxon>
        <taxon>Bacillati</taxon>
        <taxon>Bacillota</taxon>
        <taxon>Bacilli</taxon>
        <taxon>Bacillales</taxon>
        <taxon>Bacillaceae</taxon>
        <taxon>Halobacillus</taxon>
    </lineage>
</organism>
<dbReference type="InterPro" id="IPR035167">
    <property type="entry name" value="DUF5316"/>
</dbReference>
<dbReference type="EMBL" id="JBHSZV010000025">
    <property type="protein sequence ID" value="MFC7062307.1"/>
    <property type="molecule type" value="Genomic_DNA"/>
</dbReference>
<keyword evidence="1" id="KW-1133">Transmembrane helix</keyword>
<keyword evidence="3" id="KW-1185">Reference proteome</keyword>
<comment type="caution">
    <text evidence="2">The sequence shown here is derived from an EMBL/GenBank/DDBJ whole genome shotgun (WGS) entry which is preliminary data.</text>
</comment>
<keyword evidence="1" id="KW-0812">Transmembrane</keyword>
<dbReference type="Pfam" id="PF17247">
    <property type="entry name" value="DUF5316"/>
    <property type="match status" value="1"/>
</dbReference>
<name>A0ABW2EJ58_9BACI</name>
<gene>
    <name evidence="2" type="ORF">ACFQIC_10600</name>
</gene>
<keyword evidence="1" id="KW-0472">Membrane</keyword>
<sequence length="100" mass="10831">MLKFVGVGALITGIALIVGIVTGDWNLFLKIIALAAGIPLLLSGLLTGAYVNGDRNRANFHTEAKRDREFKGRWVKRLVSLSAPNAVLLIVLIVEYLLTS</sequence>
<accession>A0ABW2EJ58</accession>
<protein>
    <submittedName>
        <fullName evidence="2">DUF5316 family protein</fullName>
    </submittedName>
</protein>
<reference evidence="3" key="1">
    <citation type="journal article" date="2019" name="Int. J. Syst. Evol. Microbiol.">
        <title>The Global Catalogue of Microorganisms (GCM) 10K type strain sequencing project: providing services to taxonomists for standard genome sequencing and annotation.</title>
        <authorList>
            <consortium name="The Broad Institute Genomics Platform"/>
            <consortium name="The Broad Institute Genome Sequencing Center for Infectious Disease"/>
            <person name="Wu L."/>
            <person name="Ma J."/>
        </authorList>
    </citation>
    <scope>NUCLEOTIDE SEQUENCE [LARGE SCALE GENOMIC DNA]</scope>
    <source>
        <strain evidence="3">CGMCC 4.1621</strain>
    </source>
</reference>